<dbReference type="OrthoDB" id="9783920at2"/>
<evidence type="ECO:0000256" key="6">
    <source>
        <dbReference type="ARBA" id="ARBA00022970"/>
    </source>
</evidence>
<dbReference type="GO" id="GO:0015190">
    <property type="term" value="F:L-leucine transmembrane transporter activity"/>
    <property type="evidence" value="ECO:0007669"/>
    <property type="project" value="TreeGrafter"/>
</dbReference>
<dbReference type="HOGENOM" id="CLU_036807_0_1_6"/>
<dbReference type="EMBL" id="CP000513">
    <property type="protein sequence ID" value="ABQ14190.1"/>
    <property type="molecule type" value="Genomic_DNA"/>
</dbReference>
<evidence type="ECO:0000256" key="5">
    <source>
        <dbReference type="ARBA" id="ARBA00022692"/>
    </source>
</evidence>
<feature type="transmembrane region" description="Helical" evidence="9">
    <location>
        <begin position="319"/>
        <end position="337"/>
    </location>
</feature>
<proteinExistence type="inferred from homology"/>
<feature type="transmembrane region" description="Helical" evidence="9">
    <location>
        <begin position="414"/>
        <end position="435"/>
    </location>
</feature>
<feature type="transmembrane region" description="Helical" evidence="9">
    <location>
        <begin position="122"/>
        <end position="143"/>
    </location>
</feature>
<evidence type="ECO:0000256" key="2">
    <source>
        <dbReference type="ARBA" id="ARBA00008540"/>
    </source>
</evidence>
<evidence type="ECO:0000256" key="1">
    <source>
        <dbReference type="ARBA" id="ARBA00004651"/>
    </source>
</evidence>
<organism evidence="10 11">
    <name type="scientific">Dichelobacter nodosus (strain VCS1703A)</name>
    <dbReference type="NCBI Taxonomy" id="246195"/>
    <lineage>
        <taxon>Bacteria</taxon>
        <taxon>Pseudomonadati</taxon>
        <taxon>Pseudomonadota</taxon>
        <taxon>Gammaproteobacteria</taxon>
        <taxon>Cardiobacteriales</taxon>
        <taxon>Cardiobacteriaceae</taxon>
        <taxon>Dichelobacter</taxon>
    </lineage>
</organism>
<evidence type="ECO:0000256" key="8">
    <source>
        <dbReference type="ARBA" id="ARBA00023136"/>
    </source>
</evidence>
<dbReference type="GO" id="GO:0015818">
    <property type="term" value="P:isoleucine transport"/>
    <property type="evidence" value="ECO:0007669"/>
    <property type="project" value="TreeGrafter"/>
</dbReference>
<evidence type="ECO:0000256" key="7">
    <source>
        <dbReference type="ARBA" id="ARBA00022989"/>
    </source>
</evidence>
<keyword evidence="4" id="KW-1003">Cell membrane</keyword>
<keyword evidence="8 9" id="KW-0472">Membrane</keyword>
<protein>
    <recommendedName>
        <fullName evidence="9">Branched-chain amino acid transport system carrier protein</fullName>
    </recommendedName>
</protein>
<comment type="function">
    <text evidence="9">Component of the transport system for branched-chain amino acids.</text>
</comment>
<evidence type="ECO:0000256" key="3">
    <source>
        <dbReference type="ARBA" id="ARBA00022448"/>
    </source>
</evidence>
<feature type="transmembrane region" description="Helical" evidence="9">
    <location>
        <begin position="287"/>
        <end position="312"/>
    </location>
</feature>
<feature type="transmembrane region" description="Helical" evidence="9">
    <location>
        <begin position="234"/>
        <end position="257"/>
    </location>
</feature>
<feature type="transmembrane region" description="Helical" evidence="9">
    <location>
        <begin position="43"/>
        <end position="68"/>
    </location>
</feature>
<dbReference type="GO" id="GO:0015820">
    <property type="term" value="P:L-leucine transport"/>
    <property type="evidence" value="ECO:0007669"/>
    <property type="project" value="TreeGrafter"/>
</dbReference>
<keyword evidence="3 9" id="KW-0813">Transport</keyword>
<keyword evidence="7 9" id="KW-1133">Transmembrane helix</keyword>
<dbReference type="Proteomes" id="UP000000248">
    <property type="component" value="Chromosome"/>
</dbReference>
<feature type="transmembrane region" description="Helical" evidence="9">
    <location>
        <begin position="192"/>
        <end position="214"/>
    </location>
</feature>
<dbReference type="GO" id="GO:0005304">
    <property type="term" value="F:L-valine transmembrane transporter activity"/>
    <property type="evidence" value="ECO:0007669"/>
    <property type="project" value="TreeGrafter"/>
</dbReference>
<dbReference type="KEGG" id="dno:DNO_1103"/>
<feature type="transmembrane region" description="Helical" evidence="9">
    <location>
        <begin position="343"/>
        <end position="364"/>
    </location>
</feature>
<accession>A5EXQ0</accession>
<dbReference type="AlphaFoldDB" id="A5EXQ0"/>
<keyword evidence="5 9" id="KW-0812">Transmembrane</keyword>
<feature type="transmembrane region" description="Helical" evidence="9">
    <location>
        <begin position="155"/>
        <end position="172"/>
    </location>
</feature>
<evidence type="ECO:0000256" key="9">
    <source>
        <dbReference type="RuleBase" id="RU362122"/>
    </source>
</evidence>
<dbReference type="RefSeq" id="WP_012031407.1">
    <property type="nucleotide sequence ID" value="NC_009446.1"/>
</dbReference>
<dbReference type="eggNOG" id="COG1114">
    <property type="taxonomic scope" value="Bacteria"/>
</dbReference>
<comment type="subcellular location">
    <subcellularLocation>
        <location evidence="9">Cell inner membrane</location>
        <topology evidence="9">Multi-pass membrane protein</topology>
    </subcellularLocation>
    <subcellularLocation>
        <location evidence="1">Cell membrane</location>
        <topology evidence="1">Multi-pass membrane protein</topology>
    </subcellularLocation>
</comment>
<evidence type="ECO:0000313" key="10">
    <source>
        <dbReference type="EMBL" id="ABQ14190.1"/>
    </source>
</evidence>
<dbReference type="PANTHER" id="PTHR30588">
    <property type="entry name" value="BRANCHED-CHAIN AMINO ACID TRANSPORT SYSTEM 2 CARRIER PROTEIN"/>
    <property type="match status" value="1"/>
</dbReference>
<dbReference type="PANTHER" id="PTHR30588:SF0">
    <property type="entry name" value="BRANCHED-CHAIN AMINO ACID PERMEASE BRNQ"/>
    <property type="match status" value="1"/>
</dbReference>
<dbReference type="InterPro" id="IPR004685">
    <property type="entry name" value="Brnchd-chn_aa_trnsp_Livcs"/>
</dbReference>
<dbReference type="NCBIfam" id="TIGR00796">
    <property type="entry name" value="livcs"/>
    <property type="match status" value="1"/>
</dbReference>
<keyword evidence="6 9" id="KW-0029">Amino-acid transport</keyword>
<comment type="similarity">
    <text evidence="2 9">Belongs to the branched chain amino acid transporter family.</text>
</comment>
<evidence type="ECO:0000313" key="11">
    <source>
        <dbReference type="Proteomes" id="UP000000248"/>
    </source>
</evidence>
<dbReference type="STRING" id="246195.DNO_1103"/>
<feature type="transmembrane region" description="Helical" evidence="9">
    <location>
        <begin position="12"/>
        <end position="31"/>
    </location>
</feature>
<name>A5EXQ0_DICNV</name>
<reference evidence="10 11" key="1">
    <citation type="journal article" date="2007" name="Nat. Biotechnol.">
        <title>Genome sequence and identification of candidate vaccine antigens from the animal pathogen Dichelobacter nodosus.</title>
        <authorList>
            <person name="Myers G.S."/>
            <person name="Parker D."/>
            <person name="Al-Hasani K."/>
            <person name="Kennan R.M."/>
            <person name="Seemann T."/>
            <person name="Ren Q."/>
            <person name="Badger J.H."/>
            <person name="Selengut J.D."/>
            <person name="Deboy R.T."/>
            <person name="Tettelin H."/>
            <person name="Boyce J.D."/>
            <person name="McCarl V.P."/>
            <person name="Han X."/>
            <person name="Nelson W.C."/>
            <person name="Madupu R."/>
            <person name="Mohamoud Y."/>
            <person name="Holley T."/>
            <person name="Fedorova N."/>
            <person name="Khouri H."/>
            <person name="Bottomley S.P."/>
            <person name="Whittington R.J."/>
            <person name="Adler B."/>
            <person name="Songer J.G."/>
            <person name="Rood J.I."/>
            <person name="Paulsen I.T."/>
        </authorList>
    </citation>
    <scope>NUCLEOTIDE SEQUENCE [LARGE SCALE GENOMIC DNA]</scope>
    <source>
        <strain evidence="10 11">VCS1703A</strain>
    </source>
</reference>
<dbReference type="GO" id="GO:0005886">
    <property type="term" value="C:plasma membrane"/>
    <property type="evidence" value="ECO:0007669"/>
    <property type="project" value="UniProtKB-SubCell"/>
</dbReference>
<gene>
    <name evidence="10" type="primary">brnQ</name>
    <name evidence="10" type="ordered locus">DNO_1103</name>
</gene>
<dbReference type="Pfam" id="PF05525">
    <property type="entry name" value="Branch_AA_trans"/>
    <property type="match status" value="1"/>
</dbReference>
<keyword evidence="11" id="KW-1185">Reference proteome</keyword>
<feature type="transmembrane region" description="Helical" evidence="9">
    <location>
        <begin position="376"/>
        <end position="394"/>
    </location>
</feature>
<sequence>MKTFQHSPLTRLFTVGLMLFSLFFGAGNLIFPAQLGQEAGSSLWLAMSGFLLTGVGLPLLGVIAVAVAGEHNIRGVAEKVHPLFGLIFSLALYLTLGPLFATPRTATVAFEIGIAPLLRGQSAAWILPVFSLGFFAVSAYLALSPGKLVDRVGCVLTPILLFAITLLALFGIAKPMGALQSPQEPFNNIPIISGFLAGYSTMDALASLVFGGIVVQSIRGQSGHASESSVVKNILIAGGIAVGLLALVYLFIAYLGAGSVTQLGQLHNGAAVLALSAHHYFGIAGNILIALIVLLACLTTAIGLISACAAFFTSLLPRISYSFFVVIFSVTGAIIANCGLEAIVHYSIPLLMVLYPPTVALILLTLAAPLFGHAQAVFIATISAIIPFGLLDGWRALFGLSAGFNQFLNHYLPFYGLGLGWIMPAILGLFVGLLIEKMLVRKMVYSQ</sequence>
<evidence type="ECO:0000256" key="4">
    <source>
        <dbReference type="ARBA" id="ARBA00022475"/>
    </source>
</evidence>
<dbReference type="GO" id="GO:0015188">
    <property type="term" value="F:L-isoleucine transmembrane transporter activity"/>
    <property type="evidence" value="ECO:0007669"/>
    <property type="project" value="TreeGrafter"/>
</dbReference>
<feature type="transmembrane region" description="Helical" evidence="9">
    <location>
        <begin position="80"/>
        <end position="102"/>
    </location>
</feature>